<keyword evidence="4" id="KW-1185">Reference proteome</keyword>
<evidence type="ECO:0000313" key="3">
    <source>
        <dbReference type="EMBL" id="KAF2142084.1"/>
    </source>
</evidence>
<feature type="transmembrane region" description="Helical" evidence="1">
    <location>
        <begin position="182"/>
        <end position="205"/>
    </location>
</feature>
<proteinExistence type="predicted"/>
<keyword evidence="1" id="KW-0812">Transmembrane</keyword>
<feature type="domain" description="DUF6594" evidence="2">
    <location>
        <begin position="24"/>
        <end position="72"/>
    </location>
</feature>
<accession>A0A6A6BFR5</accession>
<keyword evidence="1" id="KW-1133">Transmembrane helix</keyword>
<dbReference type="Pfam" id="PF20237">
    <property type="entry name" value="DUF6594"/>
    <property type="match status" value="2"/>
</dbReference>
<evidence type="ECO:0000256" key="1">
    <source>
        <dbReference type="SAM" id="Phobius"/>
    </source>
</evidence>
<dbReference type="Proteomes" id="UP000799438">
    <property type="component" value="Unassembled WGS sequence"/>
</dbReference>
<reference evidence="3" key="1">
    <citation type="journal article" date="2020" name="Stud. Mycol.">
        <title>101 Dothideomycetes genomes: a test case for predicting lifestyles and emergence of pathogens.</title>
        <authorList>
            <person name="Haridas S."/>
            <person name="Albert R."/>
            <person name="Binder M."/>
            <person name="Bloem J."/>
            <person name="Labutti K."/>
            <person name="Salamov A."/>
            <person name="Andreopoulos B."/>
            <person name="Baker S."/>
            <person name="Barry K."/>
            <person name="Bills G."/>
            <person name="Bluhm B."/>
            <person name="Cannon C."/>
            <person name="Castanera R."/>
            <person name="Culley D."/>
            <person name="Daum C."/>
            <person name="Ezra D."/>
            <person name="Gonzalez J."/>
            <person name="Henrissat B."/>
            <person name="Kuo A."/>
            <person name="Liang C."/>
            <person name="Lipzen A."/>
            <person name="Lutzoni F."/>
            <person name="Magnuson J."/>
            <person name="Mondo S."/>
            <person name="Nolan M."/>
            <person name="Ohm R."/>
            <person name="Pangilinan J."/>
            <person name="Park H.-J."/>
            <person name="Ramirez L."/>
            <person name="Alfaro M."/>
            <person name="Sun H."/>
            <person name="Tritt A."/>
            <person name="Yoshinaga Y."/>
            <person name="Zwiers L.-H."/>
            <person name="Turgeon B."/>
            <person name="Goodwin S."/>
            <person name="Spatafora J."/>
            <person name="Crous P."/>
            <person name="Grigoriev I."/>
        </authorList>
    </citation>
    <scope>NUCLEOTIDE SEQUENCE</scope>
    <source>
        <strain evidence="3">CBS 121167</strain>
    </source>
</reference>
<organism evidence="3 4">
    <name type="scientific">Aplosporella prunicola CBS 121167</name>
    <dbReference type="NCBI Taxonomy" id="1176127"/>
    <lineage>
        <taxon>Eukaryota</taxon>
        <taxon>Fungi</taxon>
        <taxon>Dikarya</taxon>
        <taxon>Ascomycota</taxon>
        <taxon>Pezizomycotina</taxon>
        <taxon>Dothideomycetes</taxon>
        <taxon>Dothideomycetes incertae sedis</taxon>
        <taxon>Botryosphaeriales</taxon>
        <taxon>Aplosporellaceae</taxon>
        <taxon>Aplosporella</taxon>
    </lineage>
</organism>
<evidence type="ECO:0000313" key="4">
    <source>
        <dbReference type="Proteomes" id="UP000799438"/>
    </source>
</evidence>
<dbReference type="PANTHER" id="PTHR34502:SF3">
    <property type="entry name" value="DUF6594 DOMAIN-CONTAINING PROTEIN"/>
    <property type="match status" value="1"/>
</dbReference>
<feature type="transmembrane region" description="Helical" evidence="1">
    <location>
        <begin position="211"/>
        <end position="234"/>
    </location>
</feature>
<feature type="transmembrane region" description="Helical" evidence="1">
    <location>
        <begin position="241"/>
        <end position="260"/>
    </location>
</feature>
<dbReference type="InterPro" id="IPR046529">
    <property type="entry name" value="DUF6594"/>
</dbReference>
<gene>
    <name evidence="3" type="ORF">K452DRAFT_326613</name>
</gene>
<feature type="domain" description="DUF6594" evidence="2">
    <location>
        <begin position="82"/>
        <end position="253"/>
    </location>
</feature>
<evidence type="ECO:0000259" key="2">
    <source>
        <dbReference type="Pfam" id="PF20237"/>
    </source>
</evidence>
<dbReference type="PANTHER" id="PTHR34502">
    <property type="entry name" value="DUF6594 DOMAIN-CONTAINING PROTEIN-RELATED"/>
    <property type="match status" value="1"/>
</dbReference>
<keyword evidence="1" id="KW-0472">Membrane</keyword>
<dbReference type="AlphaFoldDB" id="A0A6A6BFR5"/>
<name>A0A6A6BFR5_9PEZI</name>
<sequence>MASATGFTYNNVEVIELNQRQSGYPRLAAFINSDEQFMMFRRFGYIQTRLLLEKQAKLMKLERHLNFLDSFEGHETPSKFADRSKMQCFKRPTKQDHRSVVNFNRNEAPIVRRESLWVNSSEDLVALRPAKEPDWMERMIERSVTALDRRFLTDIFQTTVDRAKSIDMIYYNRSRIQRTATAIIALLVSILLVLPISICYVMVIYIGGNKAYGACIGIIFLSTLIFSVCTSIFSNAKRSEVLAATSAYCAVLVVFLGGVGQ</sequence>
<protein>
    <recommendedName>
        <fullName evidence="2">DUF6594 domain-containing protein</fullName>
    </recommendedName>
</protein>
<dbReference type="OrthoDB" id="3533814at2759"/>
<dbReference type="RefSeq" id="XP_033397796.1">
    <property type="nucleotide sequence ID" value="XM_033544859.1"/>
</dbReference>
<dbReference type="GeneID" id="54302355"/>
<dbReference type="EMBL" id="ML995485">
    <property type="protein sequence ID" value="KAF2142084.1"/>
    <property type="molecule type" value="Genomic_DNA"/>
</dbReference>